<comment type="caution">
    <text evidence="1">The sequence shown here is derived from an EMBL/GenBank/DDBJ whole genome shotgun (WGS) entry which is preliminary data.</text>
</comment>
<dbReference type="AlphaFoldDB" id="A0A8J8NEE9"/>
<keyword evidence="2" id="KW-1185">Reference proteome</keyword>
<dbReference type="EMBL" id="RRYP01020707">
    <property type="protein sequence ID" value="TNV72850.1"/>
    <property type="molecule type" value="Genomic_DNA"/>
</dbReference>
<organism evidence="1 2">
    <name type="scientific">Halteria grandinella</name>
    <dbReference type="NCBI Taxonomy" id="5974"/>
    <lineage>
        <taxon>Eukaryota</taxon>
        <taxon>Sar</taxon>
        <taxon>Alveolata</taxon>
        <taxon>Ciliophora</taxon>
        <taxon>Intramacronucleata</taxon>
        <taxon>Spirotrichea</taxon>
        <taxon>Stichotrichia</taxon>
        <taxon>Sporadotrichida</taxon>
        <taxon>Halteriidae</taxon>
        <taxon>Halteria</taxon>
    </lineage>
</organism>
<protein>
    <submittedName>
        <fullName evidence="1">Uncharacterized protein</fullName>
    </submittedName>
</protein>
<proteinExistence type="predicted"/>
<name>A0A8J8NEE9_HALGN</name>
<evidence type="ECO:0000313" key="1">
    <source>
        <dbReference type="EMBL" id="TNV72850.1"/>
    </source>
</evidence>
<accession>A0A8J8NEE9</accession>
<evidence type="ECO:0000313" key="2">
    <source>
        <dbReference type="Proteomes" id="UP000785679"/>
    </source>
</evidence>
<reference evidence="1" key="1">
    <citation type="submission" date="2019-06" db="EMBL/GenBank/DDBJ databases">
        <authorList>
            <person name="Zheng W."/>
        </authorList>
    </citation>
    <scope>NUCLEOTIDE SEQUENCE</scope>
    <source>
        <strain evidence="1">QDHG01</strain>
    </source>
</reference>
<dbReference type="Proteomes" id="UP000785679">
    <property type="component" value="Unassembled WGS sequence"/>
</dbReference>
<gene>
    <name evidence="1" type="ORF">FGO68_gene8330</name>
</gene>
<sequence length="76" mass="8913">MLGRELLIFIIIYTATILGRRGFQQISRSSAKMQTFDFFNTYDPIEGMLMSAQSFNYQNGKFSKCIMCLYRYNTDL</sequence>